<name>A0A914PJY2_9BILA</name>
<feature type="compositionally biased region" description="Low complexity" evidence="1">
    <location>
        <begin position="1"/>
        <end position="14"/>
    </location>
</feature>
<keyword evidence="2" id="KW-1185">Reference proteome</keyword>
<protein>
    <submittedName>
        <fullName evidence="3">Uncharacterized protein</fullName>
    </submittedName>
</protein>
<feature type="compositionally biased region" description="Low complexity" evidence="1">
    <location>
        <begin position="22"/>
        <end position="33"/>
    </location>
</feature>
<dbReference type="WBParaSite" id="PDA_v2.g18701.t1">
    <property type="protein sequence ID" value="PDA_v2.g18701.t1"/>
    <property type="gene ID" value="PDA_v2.g18701"/>
</dbReference>
<organism evidence="2 3">
    <name type="scientific">Panagrolaimus davidi</name>
    <dbReference type="NCBI Taxonomy" id="227884"/>
    <lineage>
        <taxon>Eukaryota</taxon>
        <taxon>Metazoa</taxon>
        <taxon>Ecdysozoa</taxon>
        <taxon>Nematoda</taxon>
        <taxon>Chromadorea</taxon>
        <taxon>Rhabditida</taxon>
        <taxon>Tylenchina</taxon>
        <taxon>Panagrolaimomorpha</taxon>
        <taxon>Panagrolaimoidea</taxon>
        <taxon>Panagrolaimidae</taxon>
        <taxon>Panagrolaimus</taxon>
    </lineage>
</organism>
<evidence type="ECO:0000313" key="3">
    <source>
        <dbReference type="WBParaSite" id="PDA_v2.g18701.t1"/>
    </source>
</evidence>
<feature type="region of interest" description="Disordered" evidence="1">
    <location>
        <begin position="1"/>
        <end position="35"/>
    </location>
</feature>
<accession>A0A914PJY2</accession>
<dbReference type="Proteomes" id="UP000887578">
    <property type="component" value="Unplaced"/>
</dbReference>
<dbReference type="AlphaFoldDB" id="A0A914PJY2"/>
<evidence type="ECO:0000256" key="1">
    <source>
        <dbReference type="SAM" id="MobiDB-lite"/>
    </source>
</evidence>
<sequence length="214" mass="25319">MSDAESSDLSSISSDETETDSNSDSTETDSNASYSDFEDSFNEKFVIPQPNFCEFIYQQNFPFHNTFMDYISKNVKSAEVYQNLIQTCKYFFRKNPIVFIAEAYNNFGEDTWNMRLKFKDISCKVWVTHKIENGIKRDDKDDYIQNIIPKIYKSDIKKFYLYEHRISLKELIFLCSSRCRKIRLSSVIFEKNDDGTDITLERIIEVLPKLKYFD</sequence>
<reference evidence="3" key="1">
    <citation type="submission" date="2022-11" db="UniProtKB">
        <authorList>
            <consortium name="WormBaseParasite"/>
        </authorList>
    </citation>
    <scope>IDENTIFICATION</scope>
</reference>
<proteinExistence type="predicted"/>
<evidence type="ECO:0000313" key="2">
    <source>
        <dbReference type="Proteomes" id="UP000887578"/>
    </source>
</evidence>